<gene>
    <name evidence="9" type="ORF">UFOPK3522_00291</name>
</gene>
<sequence length="449" mass="46508">MAAERRPPIPPGPWLVVGLERSGAACARALWARGEPVIGVDIGEPQQADELRHLGIEIAVGSDGVEELERARAIVRSPGVPNEAAVLVAARAAGVPIYSELELGWRMLESPFVAVTGTNGKTTTVELLAEIWRAAGRPVAVAGNVGTAVSSLVGEVGPETTVICEASSFQLEDSVAFDPEVAVLLNIEPDHLDRHGDFEAYRLAKLQLFAFQDSEDVAVGPASMLALAGGKAKRAVVGVGSAGQADLELRDGMICWLGEPLLPASEVRLRGAHNLENALCAAAAALSAGIEPGAVISALKSFAGVEHRLEELGTSGGVLWVNDSKATNAASSVVALAAFAQPILLIAGGQAKGQEFSVLADAAAASVRRAFLIGEDAHLIAEAFAGQVETQHCEGLDAAVEAAHDAATEGEVVLLSPACASFDQFPGGFEERGDEFRRNIQSLPGFSAS</sequence>
<evidence type="ECO:0000256" key="3">
    <source>
        <dbReference type="ARBA" id="ARBA00022490"/>
    </source>
</evidence>
<reference evidence="9" key="1">
    <citation type="submission" date="2020-05" db="EMBL/GenBank/DDBJ databases">
        <authorList>
            <person name="Chiriac C."/>
            <person name="Salcher M."/>
            <person name="Ghai R."/>
            <person name="Kavagutti S V."/>
        </authorList>
    </citation>
    <scope>NUCLEOTIDE SEQUENCE</scope>
</reference>
<dbReference type="Pfam" id="PF08245">
    <property type="entry name" value="Mur_ligase_M"/>
    <property type="match status" value="1"/>
</dbReference>
<dbReference type="InterPro" id="IPR013221">
    <property type="entry name" value="Mur_ligase_cen"/>
</dbReference>
<evidence type="ECO:0000259" key="8">
    <source>
        <dbReference type="Pfam" id="PF08245"/>
    </source>
</evidence>
<dbReference type="HAMAP" id="MF_00639">
    <property type="entry name" value="MurD"/>
    <property type="match status" value="1"/>
</dbReference>
<dbReference type="GO" id="GO:0005524">
    <property type="term" value="F:ATP binding"/>
    <property type="evidence" value="ECO:0007669"/>
    <property type="project" value="UniProtKB-KW"/>
</dbReference>
<dbReference type="SUPFAM" id="SSF51984">
    <property type="entry name" value="MurCD N-terminal domain"/>
    <property type="match status" value="1"/>
</dbReference>
<dbReference type="PANTHER" id="PTHR43692">
    <property type="entry name" value="UDP-N-ACETYLMURAMOYLALANINE--D-GLUTAMATE LIGASE"/>
    <property type="match status" value="1"/>
</dbReference>
<dbReference type="GO" id="GO:0008360">
    <property type="term" value="P:regulation of cell shape"/>
    <property type="evidence" value="ECO:0007669"/>
    <property type="project" value="InterPro"/>
</dbReference>
<name>A0A6J5Z4I8_9ZZZZ</name>
<comment type="subcellular location">
    <subcellularLocation>
        <location evidence="1">Cytoplasm</location>
    </subcellularLocation>
</comment>
<feature type="domain" description="Mur ligase C-terminal" evidence="7">
    <location>
        <begin position="307"/>
        <end position="419"/>
    </location>
</feature>
<evidence type="ECO:0000313" key="9">
    <source>
        <dbReference type="EMBL" id="CAB4337374.1"/>
    </source>
</evidence>
<evidence type="ECO:0000256" key="1">
    <source>
        <dbReference type="ARBA" id="ARBA00004496"/>
    </source>
</evidence>
<comment type="pathway">
    <text evidence="2">Cell wall biogenesis; peptidoglycan biosynthesis.</text>
</comment>
<dbReference type="SUPFAM" id="SSF53244">
    <property type="entry name" value="MurD-like peptide ligases, peptide-binding domain"/>
    <property type="match status" value="1"/>
</dbReference>
<dbReference type="Gene3D" id="3.40.1190.10">
    <property type="entry name" value="Mur-like, catalytic domain"/>
    <property type="match status" value="1"/>
</dbReference>
<dbReference type="Pfam" id="PF02875">
    <property type="entry name" value="Mur_ligase_C"/>
    <property type="match status" value="1"/>
</dbReference>
<dbReference type="UniPathway" id="UPA00219"/>
<evidence type="ECO:0000256" key="2">
    <source>
        <dbReference type="ARBA" id="ARBA00004752"/>
    </source>
</evidence>
<organism evidence="9">
    <name type="scientific">freshwater metagenome</name>
    <dbReference type="NCBI Taxonomy" id="449393"/>
    <lineage>
        <taxon>unclassified sequences</taxon>
        <taxon>metagenomes</taxon>
        <taxon>ecological metagenomes</taxon>
    </lineage>
</organism>
<evidence type="ECO:0000259" key="7">
    <source>
        <dbReference type="Pfam" id="PF02875"/>
    </source>
</evidence>
<keyword evidence="6" id="KW-0067">ATP-binding</keyword>
<dbReference type="NCBIfam" id="TIGR01087">
    <property type="entry name" value="murD"/>
    <property type="match status" value="1"/>
</dbReference>
<evidence type="ECO:0000256" key="4">
    <source>
        <dbReference type="ARBA" id="ARBA00022598"/>
    </source>
</evidence>
<dbReference type="Gene3D" id="3.40.50.720">
    <property type="entry name" value="NAD(P)-binding Rossmann-like Domain"/>
    <property type="match status" value="1"/>
</dbReference>
<dbReference type="GO" id="GO:0009252">
    <property type="term" value="P:peptidoglycan biosynthetic process"/>
    <property type="evidence" value="ECO:0007669"/>
    <property type="project" value="UniProtKB-UniPathway"/>
</dbReference>
<dbReference type="AlphaFoldDB" id="A0A6J5Z4I8"/>
<feature type="domain" description="Mur ligase central" evidence="8">
    <location>
        <begin position="115"/>
        <end position="285"/>
    </location>
</feature>
<dbReference type="PANTHER" id="PTHR43692:SF1">
    <property type="entry name" value="UDP-N-ACETYLMURAMOYLALANINE--D-GLUTAMATE LIGASE"/>
    <property type="match status" value="1"/>
</dbReference>
<dbReference type="EMBL" id="CAESAO010000013">
    <property type="protein sequence ID" value="CAB4337374.1"/>
    <property type="molecule type" value="Genomic_DNA"/>
</dbReference>
<protein>
    <submittedName>
        <fullName evidence="9">Unannotated protein</fullName>
    </submittedName>
</protein>
<keyword evidence="5" id="KW-0547">Nucleotide-binding</keyword>
<dbReference type="GO" id="GO:0008764">
    <property type="term" value="F:UDP-N-acetylmuramoylalanine-D-glutamate ligase activity"/>
    <property type="evidence" value="ECO:0007669"/>
    <property type="project" value="UniProtKB-EC"/>
</dbReference>
<dbReference type="InterPro" id="IPR036615">
    <property type="entry name" value="Mur_ligase_C_dom_sf"/>
</dbReference>
<keyword evidence="4" id="KW-0436">Ligase</keyword>
<evidence type="ECO:0000256" key="5">
    <source>
        <dbReference type="ARBA" id="ARBA00022741"/>
    </source>
</evidence>
<dbReference type="Gene3D" id="3.90.190.20">
    <property type="entry name" value="Mur ligase, C-terminal domain"/>
    <property type="match status" value="1"/>
</dbReference>
<proteinExistence type="inferred from homology"/>
<accession>A0A6J5Z4I8</accession>
<dbReference type="InterPro" id="IPR005762">
    <property type="entry name" value="MurD"/>
</dbReference>
<evidence type="ECO:0000256" key="6">
    <source>
        <dbReference type="ARBA" id="ARBA00022840"/>
    </source>
</evidence>
<dbReference type="InterPro" id="IPR036565">
    <property type="entry name" value="Mur-like_cat_sf"/>
</dbReference>
<dbReference type="SUPFAM" id="SSF53623">
    <property type="entry name" value="MurD-like peptide ligases, catalytic domain"/>
    <property type="match status" value="1"/>
</dbReference>
<dbReference type="GO" id="GO:0051301">
    <property type="term" value="P:cell division"/>
    <property type="evidence" value="ECO:0007669"/>
    <property type="project" value="InterPro"/>
</dbReference>
<keyword evidence="3" id="KW-0963">Cytoplasm</keyword>
<dbReference type="Pfam" id="PF21799">
    <property type="entry name" value="MurD-like_N"/>
    <property type="match status" value="1"/>
</dbReference>
<dbReference type="InterPro" id="IPR004101">
    <property type="entry name" value="Mur_ligase_C"/>
</dbReference>
<dbReference type="GO" id="GO:0005737">
    <property type="term" value="C:cytoplasm"/>
    <property type="evidence" value="ECO:0007669"/>
    <property type="project" value="UniProtKB-SubCell"/>
</dbReference>